<dbReference type="GO" id="GO:0005345">
    <property type="term" value="F:purine nucleobase transmembrane transporter activity"/>
    <property type="evidence" value="ECO:0007669"/>
    <property type="project" value="TreeGrafter"/>
</dbReference>
<keyword evidence="5 8" id="KW-1133">Transmembrane helix</keyword>
<keyword evidence="4 8" id="KW-0812">Transmembrane</keyword>
<dbReference type="Pfam" id="PF00860">
    <property type="entry name" value="Xan_ur_permease"/>
    <property type="match status" value="1"/>
</dbReference>
<keyword evidence="3" id="KW-0813">Transport</keyword>
<evidence type="ECO:0000256" key="2">
    <source>
        <dbReference type="ARBA" id="ARBA00005697"/>
    </source>
</evidence>
<evidence type="ECO:0000256" key="5">
    <source>
        <dbReference type="ARBA" id="ARBA00022989"/>
    </source>
</evidence>
<organism evidence="9 10">
    <name type="scientific">Staphylotrichum longicolle</name>
    <dbReference type="NCBI Taxonomy" id="669026"/>
    <lineage>
        <taxon>Eukaryota</taxon>
        <taxon>Fungi</taxon>
        <taxon>Dikarya</taxon>
        <taxon>Ascomycota</taxon>
        <taxon>Pezizomycotina</taxon>
        <taxon>Sordariomycetes</taxon>
        <taxon>Sordariomycetidae</taxon>
        <taxon>Sordariales</taxon>
        <taxon>Chaetomiaceae</taxon>
        <taxon>Staphylotrichum</taxon>
    </lineage>
</organism>
<dbReference type="GO" id="GO:0015854">
    <property type="term" value="P:guanine transport"/>
    <property type="evidence" value="ECO:0007669"/>
    <property type="project" value="TreeGrafter"/>
</dbReference>
<evidence type="ECO:0000313" key="9">
    <source>
        <dbReference type="EMBL" id="KAG7289463.1"/>
    </source>
</evidence>
<gene>
    <name evidence="9" type="ORF">NEMBOFW57_005834</name>
</gene>
<evidence type="ECO:0000256" key="7">
    <source>
        <dbReference type="SAM" id="MobiDB-lite"/>
    </source>
</evidence>
<evidence type="ECO:0000313" key="10">
    <source>
        <dbReference type="Proteomes" id="UP001197093"/>
    </source>
</evidence>
<keyword evidence="10" id="KW-1185">Reference proteome</keyword>
<evidence type="ECO:0000256" key="8">
    <source>
        <dbReference type="SAM" id="Phobius"/>
    </source>
</evidence>
<comment type="caution">
    <text evidence="9">The sequence shown here is derived from an EMBL/GenBank/DDBJ whole genome shotgun (WGS) entry which is preliminary data.</text>
</comment>
<comment type="similarity">
    <text evidence="2">Belongs to the nucleobase:cation symporter-2 (NCS2) (TC 2.A.40) family. Azg-like subfamily.</text>
</comment>
<feature type="transmembrane region" description="Helical" evidence="8">
    <location>
        <begin position="176"/>
        <end position="196"/>
    </location>
</feature>
<evidence type="ECO:0000256" key="3">
    <source>
        <dbReference type="ARBA" id="ARBA00022448"/>
    </source>
</evidence>
<feature type="transmembrane region" description="Helical" evidence="8">
    <location>
        <begin position="144"/>
        <end position="164"/>
    </location>
</feature>
<dbReference type="PANTHER" id="PTHR43337">
    <property type="entry name" value="XANTHINE/URACIL PERMEASE C887.17-RELATED"/>
    <property type="match status" value="1"/>
</dbReference>
<dbReference type="PANTHER" id="PTHR43337:SF3">
    <property type="entry name" value="PURINE TRANSPORTER"/>
    <property type="match status" value="1"/>
</dbReference>
<comment type="subcellular location">
    <subcellularLocation>
        <location evidence="1">Membrane</location>
        <topology evidence="1">Multi-pass membrane protein</topology>
    </subcellularLocation>
</comment>
<proteinExistence type="inferred from homology"/>
<keyword evidence="6 8" id="KW-0472">Membrane</keyword>
<evidence type="ECO:0000256" key="1">
    <source>
        <dbReference type="ARBA" id="ARBA00004141"/>
    </source>
</evidence>
<dbReference type="InterPro" id="IPR045018">
    <property type="entry name" value="Azg-like"/>
</dbReference>
<evidence type="ECO:0000256" key="6">
    <source>
        <dbReference type="ARBA" id="ARBA00023136"/>
    </source>
</evidence>
<dbReference type="GO" id="GO:0015853">
    <property type="term" value="P:adenine transport"/>
    <property type="evidence" value="ECO:0007669"/>
    <property type="project" value="TreeGrafter"/>
</dbReference>
<protein>
    <submittedName>
        <fullName evidence="9">Uncharacterized protein</fullName>
    </submittedName>
</protein>
<dbReference type="GO" id="GO:0005886">
    <property type="term" value="C:plasma membrane"/>
    <property type="evidence" value="ECO:0007669"/>
    <property type="project" value="TreeGrafter"/>
</dbReference>
<feature type="region of interest" description="Disordered" evidence="7">
    <location>
        <begin position="315"/>
        <end position="340"/>
    </location>
</feature>
<reference evidence="9" key="1">
    <citation type="submission" date="2023-02" db="EMBL/GenBank/DDBJ databases">
        <authorList>
            <person name="Palmer J.M."/>
        </authorList>
    </citation>
    <scope>NUCLEOTIDE SEQUENCE</scope>
    <source>
        <strain evidence="9">FW57</strain>
    </source>
</reference>
<evidence type="ECO:0000256" key="4">
    <source>
        <dbReference type="ARBA" id="ARBA00022692"/>
    </source>
</evidence>
<name>A0AAD4F269_9PEZI</name>
<dbReference type="AlphaFoldDB" id="A0AAD4F269"/>
<dbReference type="EMBL" id="JAHCVI010000002">
    <property type="protein sequence ID" value="KAG7289463.1"/>
    <property type="molecule type" value="Genomic_DNA"/>
</dbReference>
<feature type="transmembrane region" description="Helical" evidence="8">
    <location>
        <begin position="203"/>
        <end position="222"/>
    </location>
</feature>
<dbReference type="Proteomes" id="UP001197093">
    <property type="component" value="Unassembled WGS sequence"/>
</dbReference>
<accession>A0AAD4F269</accession>
<feature type="transmembrane region" description="Helical" evidence="8">
    <location>
        <begin position="228"/>
        <end position="248"/>
    </location>
</feature>
<sequence>MPPNKPDNWFQRWRKRVSDLTLRMNTTVARSPAGRFFRLKGSEHAFILAESGYDCPCEKPWTAKGTCKNMDAWMECYEVRFPDGKLDVKHDLIIATSAVAGFSSILFGLCTNLPVGLGPGMGLNAYFTYQVVGVKGTGAINYRVALTAVFIEGWIFLFLALTGLRHWLVKIIPGTIKIASGVGIGITLILVGCMMIRQVAKINWSYIGDAIPSFVTLAFIPFSYSCAYGLIAGLFTYTVINGSIWIIVKLSGEKILPDNYEMKQYWTWRPPGDKPWIVRAVLRLIYWVKHRKDRAASFSLNSGDDMGLAEQYPSDRASKAATEAQDTPRPTSPEPFRRVY</sequence>
<dbReference type="InterPro" id="IPR006043">
    <property type="entry name" value="NCS2"/>
</dbReference>